<name>A0A0J6FUT9_COCPO</name>
<sequence length="107" mass="12021">MASQKGSADALANLEPVHRILGTLLLEAKQPIRLTREKGYMIHDGVRRMPLNQLSGKYQEPTCQSCKIAHEDIFVFPMPRKIDGESESLLVFSNKNRPVVIGEDRCS</sequence>
<reference evidence="2" key="2">
    <citation type="journal article" date="2009" name="Genome Res.">
        <title>Comparative genomic analyses of the human fungal pathogens Coccidioides and their relatives.</title>
        <authorList>
            <person name="Sharpton T.J."/>
            <person name="Stajich J.E."/>
            <person name="Rounsley S.D."/>
            <person name="Gardner M.J."/>
            <person name="Wortman J.R."/>
            <person name="Jordar V.S."/>
            <person name="Maiti R."/>
            <person name="Kodira C.D."/>
            <person name="Neafsey D.E."/>
            <person name="Zeng Q."/>
            <person name="Hung C.-Y."/>
            <person name="McMahan C."/>
            <person name="Muszewska A."/>
            <person name="Grynberg M."/>
            <person name="Mandel M.A."/>
            <person name="Kellner E.M."/>
            <person name="Barker B.M."/>
            <person name="Galgiani J.N."/>
            <person name="Orbach M.J."/>
            <person name="Kirkland T.N."/>
            <person name="Cole G.T."/>
            <person name="Henn M.R."/>
            <person name="Birren B.W."/>
            <person name="Taylor J.W."/>
        </authorList>
    </citation>
    <scope>NUCLEOTIDE SEQUENCE [LARGE SCALE GENOMIC DNA]</scope>
    <source>
        <strain evidence="2">RMSCC 3488</strain>
    </source>
</reference>
<dbReference type="AlphaFoldDB" id="A0A0J6FUT9"/>
<gene>
    <name evidence="1" type="ORF">CPAG_09214</name>
</gene>
<reference evidence="2" key="3">
    <citation type="journal article" date="2010" name="Genome Res.">
        <title>Population genomic sequencing of Coccidioides fungi reveals recent hybridization and transposon control.</title>
        <authorList>
            <person name="Neafsey D.E."/>
            <person name="Barker B.M."/>
            <person name="Sharpton T.J."/>
            <person name="Stajich J.E."/>
            <person name="Park D.J."/>
            <person name="Whiston E."/>
            <person name="Hung C.-Y."/>
            <person name="McMahan C."/>
            <person name="White J."/>
            <person name="Sykes S."/>
            <person name="Heiman D."/>
            <person name="Young S."/>
            <person name="Zeng Q."/>
            <person name="Abouelleil A."/>
            <person name="Aftuck L."/>
            <person name="Bessette D."/>
            <person name="Brown A."/>
            <person name="FitzGerald M."/>
            <person name="Lui A."/>
            <person name="Macdonald J.P."/>
            <person name="Priest M."/>
            <person name="Orbach M.J."/>
            <person name="Galgiani J.N."/>
            <person name="Kirkland T.N."/>
            <person name="Cole G.T."/>
            <person name="Birren B.W."/>
            <person name="Henn M.R."/>
            <person name="Taylor J.W."/>
            <person name="Rounsley S.D."/>
        </authorList>
    </citation>
    <scope>NUCLEOTIDE SEQUENCE [LARGE SCALE GENOMIC DNA]</scope>
    <source>
        <strain evidence="2">RMSCC 3488</strain>
    </source>
</reference>
<evidence type="ECO:0000313" key="2">
    <source>
        <dbReference type="Proteomes" id="UP000054567"/>
    </source>
</evidence>
<organism evidence="1 2">
    <name type="scientific">Coccidioides posadasii RMSCC 3488</name>
    <dbReference type="NCBI Taxonomy" id="454284"/>
    <lineage>
        <taxon>Eukaryota</taxon>
        <taxon>Fungi</taxon>
        <taxon>Dikarya</taxon>
        <taxon>Ascomycota</taxon>
        <taxon>Pezizomycotina</taxon>
        <taxon>Eurotiomycetes</taxon>
        <taxon>Eurotiomycetidae</taxon>
        <taxon>Onygenales</taxon>
        <taxon>Onygenaceae</taxon>
        <taxon>Coccidioides</taxon>
    </lineage>
</organism>
<accession>A0A0J6FUT9</accession>
<dbReference type="EMBL" id="DS268114">
    <property type="protein sequence ID" value="KMM72924.1"/>
    <property type="molecule type" value="Genomic_DNA"/>
</dbReference>
<protein>
    <submittedName>
        <fullName evidence="1">Uncharacterized protein</fullName>
    </submittedName>
</protein>
<proteinExistence type="predicted"/>
<dbReference type="Proteomes" id="UP000054567">
    <property type="component" value="Unassembled WGS sequence"/>
</dbReference>
<dbReference type="VEuPathDB" id="FungiDB:CPAG_09214"/>
<evidence type="ECO:0000313" key="1">
    <source>
        <dbReference type="EMBL" id="KMM72924.1"/>
    </source>
</evidence>
<reference evidence="1 2" key="1">
    <citation type="submission" date="2007-06" db="EMBL/GenBank/DDBJ databases">
        <title>The Genome Sequence of Coccidioides posadasii RMSCC_3488.</title>
        <authorList>
            <consortium name="Coccidioides Genome Resources Consortium"/>
            <consortium name="The Broad Institute Genome Sequencing Platform"/>
            <person name="Henn M.R."/>
            <person name="Sykes S."/>
            <person name="Young S."/>
            <person name="Jaffe D."/>
            <person name="Berlin A."/>
            <person name="Alvarez P."/>
            <person name="Butler J."/>
            <person name="Gnerre S."/>
            <person name="Grabherr M."/>
            <person name="Mauceli E."/>
            <person name="Brockman W."/>
            <person name="Kodira C."/>
            <person name="Alvarado L."/>
            <person name="Zeng Q."/>
            <person name="Crawford M."/>
            <person name="Antoine C."/>
            <person name="Devon K."/>
            <person name="Galgiani J."/>
            <person name="Orsborn K."/>
            <person name="Lewis M.L."/>
            <person name="Nusbaum C."/>
            <person name="Galagan J."/>
            <person name="Birren B."/>
        </authorList>
    </citation>
    <scope>NUCLEOTIDE SEQUENCE [LARGE SCALE GENOMIC DNA]</scope>
    <source>
        <strain evidence="1 2">RMSCC 3488</strain>
    </source>
</reference>